<dbReference type="InterPro" id="IPR000277">
    <property type="entry name" value="Cys/Met-Metab_PyrdxlP-dep_enz"/>
</dbReference>
<evidence type="ECO:0000313" key="8">
    <source>
        <dbReference type="Proteomes" id="UP000192468"/>
    </source>
</evidence>
<dbReference type="Pfam" id="PF01053">
    <property type="entry name" value="Cys_Met_Meta_PP"/>
    <property type="match status" value="1"/>
</dbReference>
<dbReference type="Gene3D" id="3.90.1150.10">
    <property type="entry name" value="Aspartate Aminotransferase, domain 1"/>
    <property type="match status" value="1"/>
</dbReference>
<dbReference type="GO" id="GO:0004124">
    <property type="term" value="F:cysteine synthase activity"/>
    <property type="evidence" value="ECO:0007669"/>
    <property type="project" value="TreeGrafter"/>
</dbReference>
<keyword evidence="7" id="KW-0456">Lyase</keyword>
<evidence type="ECO:0000256" key="5">
    <source>
        <dbReference type="PIRSR" id="PIRSR001434-2"/>
    </source>
</evidence>
<dbReference type="GO" id="GO:0006535">
    <property type="term" value="P:cysteine biosynthetic process from serine"/>
    <property type="evidence" value="ECO:0007669"/>
    <property type="project" value="TreeGrafter"/>
</dbReference>
<dbReference type="InterPro" id="IPR015422">
    <property type="entry name" value="PyrdxlP-dep_Trfase_small"/>
</dbReference>
<dbReference type="EMBL" id="FWXH01000014">
    <property type="protein sequence ID" value="SMC26773.1"/>
    <property type="molecule type" value="Genomic_DNA"/>
</dbReference>
<dbReference type="GO" id="GO:0016829">
    <property type="term" value="F:lyase activity"/>
    <property type="evidence" value="ECO:0007669"/>
    <property type="project" value="UniProtKB-KW"/>
</dbReference>
<keyword evidence="3" id="KW-0808">Transferase</keyword>
<dbReference type="PANTHER" id="PTHR43797">
    <property type="entry name" value="HOMOCYSTEINE/CYSTEINE SYNTHASE"/>
    <property type="match status" value="1"/>
</dbReference>
<reference evidence="7 8" key="1">
    <citation type="submission" date="2017-04" db="EMBL/GenBank/DDBJ databases">
        <authorList>
            <person name="Afonso C.L."/>
            <person name="Miller P.J."/>
            <person name="Scott M.A."/>
            <person name="Spackman E."/>
            <person name="Goraichik I."/>
            <person name="Dimitrov K.M."/>
            <person name="Suarez D.L."/>
            <person name="Swayne D.E."/>
        </authorList>
    </citation>
    <scope>NUCLEOTIDE SEQUENCE [LARGE SCALE GENOMIC DNA]</scope>
    <source>
        <strain evidence="7 8">DSM 12555</strain>
    </source>
</reference>
<evidence type="ECO:0000256" key="2">
    <source>
        <dbReference type="ARBA" id="ARBA00009077"/>
    </source>
</evidence>
<evidence type="ECO:0000256" key="6">
    <source>
        <dbReference type="RuleBase" id="RU362118"/>
    </source>
</evidence>
<dbReference type="STRING" id="1121291.SAMN02745134_02935"/>
<dbReference type="SUPFAM" id="SSF53383">
    <property type="entry name" value="PLP-dependent transferases"/>
    <property type="match status" value="1"/>
</dbReference>
<proteinExistence type="inferred from homology"/>
<feature type="modified residue" description="N6-(pyridoxal phosphate)lysine" evidence="5">
    <location>
        <position position="210"/>
    </location>
</feature>
<name>A0A1W1XS41_9CLOT</name>
<evidence type="ECO:0000256" key="3">
    <source>
        <dbReference type="ARBA" id="ARBA00022679"/>
    </source>
</evidence>
<protein>
    <submittedName>
        <fullName evidence="7">O-acetylhomoserine (Thiol)-lyase</fullName>
    </submittedName>
</protein>
<comment type="cofactor">
    <cofactor evidence="1 6">
        <name>pyridoxal 5'-phosphate</name>
        <dbReference type="ChEBI" id="CHEBI:597326"/>
    </cofactor>
</comment>
<dbReference type="GO" id="GO:0019346">
    <property type="term" value="P:transsulfuration"/>
    <property type="evidence" value="ECO:0007669"/>
    <property type="project" value="InterPro"/>
</dbReference>
<dbReference type="Proteomes" id="UP000192468">
    <property type="component" value="Unassembled WGS sequence"/>
</dbReference>
<dbReference type="InterPro" id="IPR015424">
    <property type="entry name" value="PyrdxlP-dep_Trfase"/>
</dbReference>
<dbReference type="InterPro" id="IPR015421">
    <property type="entry name" value="PyrdxlP-dep_Trfase_major"/>
</dbReference>
<dbReference type="InterPro" id="IPR006235">
    <property type="entry name" value="OAc-hSer/O-AcSer_sulfhydrylase"/>
</dbReference>
<sequence>MSENDYGFETLQVRAGYKPENHNYSSSVPIYQTTAFNFGDTKRLGRLYSLQEEGFYYTRIANPTTEVLEKRIAALEGGTAAIAVASGMAAITYTLINVAECGGEIAAVKTLYSGSFNLFNHILPRFGIKVRWIEDSYDIESFRKAITPNTKAIFAESIGNPSISILDIEAVAKIAHENDIPLIVDNTLASPYLLNPIKYGADIVVHSATKAIGGHGAAVAGVIVESGKFNWGNGKFPQFTELDYSVQNRNIYEIFPLTAFTTRIRFRYLSDFGAAISPFNSYLIIQGIETLAVRVKQEVETTEEIVKYLSKHPKVSWVRYPSLQNDRNNKLAKKYLSKGSGTIFTFGFKGDQTAINNFINNLKLFSFVANIGDSKSLIVQPAVATHGTLSVEDRNNAGAFPEALRLSIGLEKAEDLIADLSQAFDKVM</sequence>
<evidence type="ECO:0000256" key="4">
    <source>
        <dbReference type="ARBA" id="ARBA00022898"/>
    </source>
</evidence>
<gene>
    <name evidence="7" type="ORF">SAMN02745134_02935</name>
</gene>
<evidence type="ECO:0000256" key="1">
    <source>
        <dbReference type="ARBA" id="ARBA00001933"/>
    </source>
</evidence>
<dbReference type="PIRSF" id="PIRSF001434">
    <property type="entry name" value="CGS"/>
    <property type="match status" value="1"/>
</dbReference>
<dbReference type="AlphaFoldDB" id="A0A1W1XS41"/>
<dbReference type="OrthoDB" id="9780685at2"/>
<dbReference type="GO" id="GO:0030170">
    <property type="term" value="F:pyridoxal phosphate binding"/>
    <property type="evidence" value="ECO:0007669"/>
    <property type="project" value="InterPro"/>
</dbReference>
<dbReference type="GO" id="GO:0071269">
    <property type="term" value="P:L-homocysteine biosynthetic process"/>
    <property type="evidence" value="ECO:0007669"/>
    <property type="project" value="TreeGrafter"/>
</dbReference>
<keyword evidence="4 5" id="KW-0663">Pyridoxal phosphate</keyword>
<dbReference type="NCBIfam" id="TIGR01326">
    <property type="entry name" value="OAH_OAS_sulfhy"/>
    <property type="match status" value="1"/>
</dbReference>
<comment type="similarity">
    <text evidence="2 6">Belongs to the trans-sulfuration enzymes family.</text>
</comment>
<keyword evidence="8" id="KW-1185">Reference proteome</keyword>
<organism evidence="7 8">
    <name type="scientific">Clostridium acidisoli DSM 12555</name>
    <dbReference type="NCBI Taxonomy" id="1121291"/>
    <lineage>
        <taxon>Bacteria</taxon>
        <taxon>Bacillati</taxon>
        <taxon>Bacillota</taxon>
        <taxon>Clostridia</taxon>
        <taxon>Eubacteriales</taxon>
        <taxon>Clostridiaceae</taxon>
        <taxon>Clostridium</taxon>
    </lineage>
</organism>
<dbReference type="RefSeq" id="WP_084116731.1">
    <property type="nucleotide sequence ID" value="NZ_FWXH01000014.1"/>
</dbReference>
<dbReference type="Gene3D" id="3.40.640.10">
    <property type="entry name" value="Type I PLP-dependent aspartate aminotransferase-like (Major domain)"/>
    <property type="match status" value="1"/>
</dbReference>
<accession>A0A1W1XS41</accession>
<dbReference type="PANTHER" id="PTHR43797:SF2">
    <property type="entry name" value="HOMOCYSTEINE_CYSTEINE SYNTHASE"/>
    <property type="match status" value="1"/>
</dbReference>
<dbReference type="FunFam" id="3.40.640.10:FF:000035">
    <property type="entry name" value="O-succinylhomoserine sulfhydrylase"/>
    <property type="match status" value="1"/>
</dbReference>
<dbReference type="GO" id="GO:0005737">
    <property type="term" value="C:cytoplasm"/>
    <property type="evidence" value="ECO:0007669"/>
    <property type="project" value="TreeGrafter"/>
</dbReference>
<dbReference type="CDD" id="cd00614">
    <property type="entry name" value="CGS_like"/>
    <property type="match status" value="1"/>
</dbReference>
<evidence type="ECO:0000313" key="7">
    <source>
        <dbReference type="EMBL" id="SMC26773.1"/>
    </source>
</evidence>
<dbReference type="GO" id="GO:0003961">
    <property type="term" value="F:O-acetylhomoserine aminocarboxypropyltransferase activity"/>
    <property type="evidence" value="ECO:0007669"/>
    <property type="project" value="TreeGrafter"/>
</dbReference>